<reference evidence="1 2" key="1">
    <citation type="journal article" date="2017" name="Gigascience">
        <title>Genome sequence of the small brown planthopper, Laodelphax striatellus.</title>
        <authorList>
            <person name="Zhu J."/>
            <person name="Jiang F."/>
            <person name="Wang X."/>
            <person name="Yang P."/>
            <person name="Bao Y."/>
            <person name="Zhao W."/>
            <person name="Wang W."/>
            <person name="Lu H."/>
            <person name="Wang Q."/>
            <person name="Cui N."/>
            <person name="Li J."/>
            <person name="Chen X."/>
            <person name="Luo L."/>
            <person name="Yu J."/>
            <person name="Kang L."/>
            <person name="Cui F."/>
        </authorList>
    </citation>
    <scope>NUCLEOTIDE SEQUENCE [LARGE SCALE GENOMIC DNA]</scope>
    <source>
        <strain evidence="1">Lst14</strain>
    </source>
</reference>
<gene>
    <name evidence="1" type="ORF">LSTR_LSTR013378</name>
</gene>
<dbReference type="InParanoid" id="A0A482WRI8"/>
<organism evidence="1 2">
    <name type="scientific">Laodelphax striatellus</name>
    <name type="common">Small brown planthopper</name>
    <name type="synonym">Delphax striatella</name>
    <dbReference type="NCBI Taxonomy" id="195883"/>
    <lineage>
        <taxon>Eukaryota</taxon>
        <taxon>Metazoa</taxon>
        <taxon>Ecdysozoa</taxon>
        <taxon>Arthropoda</taxon>
        <taxon>Hexapoda</taxon>
        <taxon>Insecta</taxon>
        <taxon>Pterygota</taxon>
        <taxon>Neoptera</taxon>
        <taxon>Paraneoptera</taxon>
        <taxon>Hemiptera</taxon>
        <taxon>Auchenorrhyncha</taxon>
        <taxon>Fulgoroidea</taxon>
        <taxon>Delphacidae</taxon>
        <taxon>Criomorphinae</taxon>
        <taxon>Laodelphax</taxon>
    </lineage>
</organism>
<dbReference type="EMBL" id="QKKF02026906">
    <property type="protein sequence ID" value="RZF36154.1"/>
    <property type="molecule type" value="Genomic_DNA"/>
</dbReference>
<comment type="caution">
    <text evidence="1">The sequence shown here is derived from an EMBL/GenBank/DDBJ whole genome shotgun (WGS) entry which is preliminary data.</text>
</comment>
<sequence>MKSESQPNEHHFHSIGNTFSKMVNFQIKIRRLKHTTLNTMRNGTVVELILLVWLKSERKITGKSISEEQDERRKTKATDWASVVRVSWITASYGSIVETSALLSLVGKYFMISTAHDFHVRGW</sequence>
<protein>
    <submittedName>
        <fullName evidence="1">Uncharacterized protein</fullName>
    </submittedName>
</protein>
<keyword evidence="2" id="KW-1185">Reference proteome</keyword>
<evidence type="ECO:0000313" key="2">
    <source>
        <dbReference type="Proteomes" id="UP000291343"/>
    </source>
</evidence>
<accession>A0A482WRI8</accession>
<proteinExistence type="predicted"/>
<name>A0A482WRI8_LAOST</name>
<dbReference type="Proteomes" id="UP000291343">
    <property type="component" value="Unassembled WGS sequence"/>
</dbReference>
<dbReference type="AlphaFoldDB" id="A0A482WRI8"/>
<evidence type="ECO:0000313" key="1">
    <source>
        <dbReference type="EMBL" id="RZF36154.1"/>
    </source>
</evidence>